<dbReference type="PATRIC" id="fig|1263868.3.peg.1666"/>
<keyword evidence="2" id="KW-0732">Signal</keyword>
<gene>
    <name evidence="3" type="ORF">RESH_01547</name>
</gene>
<dbReference type="AlphaFoldDB" id="M5S8A3"/>
<evidence type="ECO:0000256" key="1">
    <source>
        <dbReference type="SAM" id="MobiDB-lite"/>
    </source>
</evidence>
<protein>
    <submittedName>
        <fullName evidence="3">Signal peptide protein</fullName>
    </submittedName>
</protein>
<organism evidence="3 4">
    <name type="scientific">Rhodopirellula europaea SH398</name>
    <dbReference type="NCBI Taxonomy" id="1263868"/>
    <lineage>
        <taxon>Bacteria</taxon>
        <taxon>Pseudomonadati</taxon>
        <taxon>Planctomycetota</taxon>
        <taxon>Planctomycetia</taxon>
        <taxon>Pirellulales</taxon>
        <taxon>Pirellulaceae</taxon>
        <taxon>Rhodopirellula</taxon>
    </lineage>
</organism>
<evidence type="ECO:0000313" key="4">
    <source>
        <dbReference type="Proteomes" id="UP000011996"/>
    </source>
</evidence>
<feature type="compositionally biased region" description="Polar residues" evidence="1">
    <location>
        <begin position="126"/>
        <end position="141"/>
    </location>
</feature>
<feature type="region of interest" description="Disordered" evidence="1">
    <location>
        <begin position="314"/>
        <end position="340"/>
    </location>
</feature>
<feature type="signal peptide" evidence="2">
    <location>
        <begin position="1"/>
        <end position="38"/>
    </location>
</feature>
<accession>M5S8A3</accession>
<dbReference type="Proteomes" id="UP000011996">
    <property type="component" value="Unassembled WGS sequence"/>
</dbReference>
<evidence type="ECO:0000313" key="3">
    <source>
        <dbReference type="EMBL" id="EMI27858.1"/>
    </source>
</evidence>
<feature type="compositionally biased region" description="Basic and acidic residues" evidence="1">
    <location>
        <begin position="155"/>
        <end position="177"/>
    </location>
</feature>
<feature type="chain" id="PRO_5004071240" evidence="2">
    <location>
        <begin position="39"/>
        <end position="451"/>
    </location>
</feature>
<proteinExistence type="predicted"/>
<comment type="caution">
    <text evidence="3">The sequence shown here is derived from an EMBL/GenBank/DDBJ whole genome shotgun (WGS) entry which is preliminary data.</text>
</comment>
<feature type="region of interest" description="Disordered" evidence="1">
    <location>
        <begin position="123"/>
        <end position="230"/>
    </location>
</feature>
<evidence type="ECO:0000256" key="2">
    <source>
        <dbReference type="SAM" id="SignalP"/>
    </source>
</evidence>
<sequence length="451" mass="50155">MGESTATAALRSRRRWRRSVLAAMLLAGVTTTATNVSAQDSRFAEPANALRQVAGNEQDDPNRISDWGLAGVIWSDASLVRKLASESVQRTKDPKQVAEFERLVRQSTEVIESLESFGWKLRRQQAEQSGNPVTEQSQVSSERMRAESQPQSSERQTEEPLPDPKEVGEKLAEELRQTRRPKASATENDDQSNDRSEGELAAQASGLKRFDTETPAGVDDPGIDDEWTAARTPIDVDNYRVDDYIDETPAEEANMADAVEDGVEGAIASAAGRLGTGRDMGARISEREIQTLSATLPYSDDSIYDADDYDPDRDYRGDNPLTAVPGAETGADLGDRDDDISRRADPKVIDGEDEMLAELATPELQRKTPAMQRRSNYQRFTTEEAVQERDAQWVQFQLDSNELVLTRHTTLENLQQRTNDAVMKLKSDASVAWDTTENEQLKRVLKAISKF</sequence>
<reference evidence="3 4" key="1">
    <citation type="journal article" date="2013" name="Mar. Genomics">
        <title>Expression of sulfatases in Rhodopirellula baltica and the diversity of sulfatases in the genus Rhodopirellula.</title>
        <authorList>
            <person name="Wegner C.E."/>
            <person name="Richter-Heitmann T."/>
            <person name="Klindworth A."/>
            <person name="Klockow C."/>
            <person name="Richter M."/>
            <person name="Achstetter T."/>
            <person name="Glockner F.O."/>
            <person name="Harder J."/>
        </authorList>
    </citation>
    <scope>NUCLEOTIDE SEQUENCE [LARGE SCALE GENOMIC DNA]</scope>
    <source>
        <strain evidence="3 4">SH398</strain>
    </source>
</reference>
<dbReference type="EMBL" id="ANOF01000055">
    <property type="protein sequence ID" value="EMI27858.1"/>
    <property type="molecule type" value="Genomic_DNA"/>
</dbReference>
<name>M5S8A3_9BACT</name>